<dbReference type="PANTHER" id="PTHR10948:SF23">
    <property type="entry name" value="TRANSPOSASE INSI FOR INSERTION SEQUENCE ELEMENT IS30A-RELATED"/>
    <property type="match status" value="1"/>
</dbReference>
<comment type="caution">
    <text evidence="2">The sequence shown here is derived from an EMBL/GenBank/DDBJ whole genome shotgun (WGS) entry which is preliminary data.</text>
</comment>
<protein>
    <recommendedName>
        <fullName evidence="1">Transposase IS30-like HTH domain-containing protein</fullName>
    </recommendedName>
</protein>
<dbReference type="Pfam" id="PF13936">
    <property type="entry name" value="HTH_38"/>
    <property type="match status" value="1"/>
</dbReference>
<keyword evidence="3" id="KW-1185">Reference proteome</keyword>
<dbReference type="GO" id="GO:0004803">
    <property type="term" value="F:transposase activity"/>
    <property type="evidence" value="ECO:0007669"/>
    <property type="project" value="TreeGrafter"/>
</dbReference>
<evidence type="ECO:0000313" key="2">
    <source>
        <dbReference type="EMBL" id="OKL50792.1"/>
    </source>
</evidence>
<dbReference type="InParanoid" id="A0A1Q5PTJ8"/>
<proteinExistence type="predicted"/>
<dbReference type="GO" id="GO:0032196">
    <property type="term" value="P:transposition"/>
    <property type="evidence" value="ECO:0007669"/>
    <property type="project" value="TreeGrafter"/>
</dbReference>
<evidence type="ECO:0000259" key="1">
    <source>
        <dbReference type="Pfam" id="PF13936"/>
    </source>
</evidence>
<organism evidence="2 3">
    <name type="scientific">Buchananella hordeovulneris</name>
    <dbReference type="NCBI Taxonomy" id="52770"/>
    <lineage>
        <taxon>Bacteria</taxon>
        <taxon>Bacillati</taxon>
        <taxon>Actinomycetota</taxon>
        <taxon>Actinomycetes</taxon>
        <taxon>Actinomycetales</taxon>
        <taxon>Actinomycetaceae</taxon>
        <taxon>Buchananella</taxon>
    </lineage>
</organism>
<feature type="domain" description="Transposase IS30-like HTH" evidence="1">
    <location>
        <begin position="3"/>
        <end position="44"/>
    </location>
</feature>
<dbReference type="InterPro" id="IPR051917">
    <property type="entry name" value="Transposase-Integrase"/>
</dbReference>
<reference evidence="3" key="1">
    <citation type="submission" date="2016-12" db="EMBL/GenBank/DDBJ databases">
        <authorList>
            <person name="Meng X."/>
        </authorList>
    </citation>
    <scope>NUCLEOTIDE SEQUENCE [LARGE SCALE GENOMIC DNA]</scope>
    <source>
        <strain evidence="3">DSM 20732</strain>
    </source>
</reference>
<dbReference type="Proteomes" id="UP000185612">
    <property type="component" value="Unassembled WGS sequence"/>
</dbReference>
<accession>A0A1Q5PTJ8</accession>
<name>A0A1Q5PTJ8_9ACTO</name>
<dbReference type="GO" id="GO:0005829">
    <property type="term" value="C:cytosol"/>
    <property type="evidence" value="ECO:0007669"/>
    <property type="project" value="TreeGrafter"/>
</dbReference>
<dbReference type="EMBL" id="MQVS01000015">
    <property type="protein sequence ID" value="OKL50792.1"/>
    <property type="molecule type" value="Genomic_DNA"/>
</dbReference>
<gene>
    <name evidence="2" type="ORF">BSZ40_10570</name>
</gene>
<dbReference type="AlphaFoldDB" id="A0A1Q5PTJ8"/>
<evidence type="ECO:0000313" key="3">
    <source>
        <dbReference type="Proteomes" id="UP000185612"/>
    </source>
</evidence>
<dbReference type="InterPro" id="IPR025246">
    <property type="entry name" value="IS30-like_HTH"/>
</dbReference>
<sequence length="109" mass="12119">MCRMLTFEDRVEIGAGLQAGLGVREIARRIGRDPSVVCREIKRNGTAAGGYRIVAVNTWARKRRCRPKARKVAANPVPEARVRQDLARSCSPRQRRCQIVCVSGRSSKG</sequence>
<dbReference type="PANTHER" id="PTHR10948">
    <property type="entry name" value="TRANSPOSASE"/>
    <property type="match status" value="1"/>
</dbReference>